<dbReference type="Pfam" id="PF13450">
    <property type="entry name" value="NAD_binding_8"/>
    <property type="match status" value="1"/>
</dbReference>
<dbReference type="Gene3D" id="3.30.70.2700">
    <property type="match status" value="1"/>
</dbReference>
<dbReference type="InterPro" id="IPR036188">
    <property type="entry name" value="FAD/NAD-bd_sf"/>
</dbReference>
<sequence>MIRIQQVKLPIEHNEEDLYIKAAESLKIKREDISTLSVFRKSIDARKKDEIMFIYALDVELNIDYKISKRNNNVALVDPFIYEAEATGEKVLKNRPVIVGSGPAGLFCALLLAEKGYNPIILERGKKVKDRVKDIEKFWKDGTLNLDSNIQFGEGGAGTFSDGKLNTLIKDRSKRGKKVLEEFVAAGAPAEITYVNKPHIGTDLLRNVLVSIRKKIISLGGTFRFEECVTDIKIKDNSVYRIVTESDIIETDVLVLAIGHSARDTFAMLHGKLELTAKPFSIGVRIEHPQKMISEAQYGEMAGHPNLGPADYKFVHKCKNGRSVYTFCMCPGGVVTASASETGGVVTNGMSFHDRDLENANSAIVVSINPEDFGGENDPMAGIEFQRQWERKAFEIGGGNYKAPVQLFKDFKEKKVSTSFGEIYPTYRPGSTFANLWDCLPSYVCESLVEGISAFGNWLTDYDRTDAVLTGVETRTSSPLRITRDDDLQSNIRGIYPCGEGSGYAGGIMSASIDGLKVAEQIIKTYKPLNIKE</sequence>
<evidence type="ECO:0000313" key="2">
    <source>
        <dbReference type="EMBL" id="TWH76425.1"/>
    </source>
</evidence>
<dbReference type="PRINTS" id="PR00419">
    <property type="entry name" value="ADXRDTASE"/>
</dbReference>
<dbReference type="PANTHER" id="PTHR42842">
    <property type="entry name" value="FAD/NAD(P)-BINDING OXIDOREDUCTASE"/>
    <property type="match status" value="1"/>
</dbReference>
<gene>
    <name evidence="2" type="ORF">LY60_03599</name>
</gene>
<dbReference type="InterPro" id="IPR028348">
    <property type="entry name" value="FAD-binding_protein"/>
</dbReference>
<accession>A0A562J0V4</accession>
<dbReference type="Proteomes" id="UP000315343">
    <property type="component" value="Unassembled WGS sequence"/>
</dbReference>
<dbReference type="AlphaFoldDB" id="A0A562J0V4"/>
<keyword evidence="3" id="KW-1185">Reference proteome</keyword>
<dbReference type="Pfam" id="PF21688">
    <property type="entry name" value="FAD-depend_C"/>
    <property type="match status" value="1"/>
</dbReference>
<reference evidence="2 3" key="1">
    <citation type="submission" date="2019-07" db="EMBL/GenBank/DDBJ databases">
        <title>Genomic Encyclopedia of Type Strains, Phase I: the one thousand microbial genomes (KMG-I) project.</title>
        <authorList>
            <person name="Kyrpides N."/>
        </authorList>
    </citation>
    <scope>NUCLEOTIDE SEQUENCE [LARGE SCALE GENOMIC DNA]</scope>
    <source>
        <strain evidence="2 3">DSM 13558</strain>
    </source>
</reference>
<proteinExistence type="predicted"/>
<dbReference type="InterPro" id="IPR049516">
    <property type="entry name" value="FAD-depend_C"/>
</dbReference>
<dbReference type="EMBL" id="VLKH01000016">
    <property type="protein sequence ID" value="TWH76425.1"/>
    <property type="molecule type" value="Genomic_DNA"/>
</dbReference>
<dbReference type="RefSeq" id="WP_145086984.1">
    <property type="nucleotide sequence ID" value="NZ_JAYFNS010000055.1"/>
</dbReference>
<dbReference type="PANTHER" id="PTHR42842:SF3">
    <property type="entry name" value="FAD_NAD(P)-BINDING OXIDOREDUCTASE FAMILY PROTEIN"/>
    <property type="match status" value="1"/>
</dbReference>
<protein>
    <recommendedName>
        <fullName evidence="1">FAD-dependent protein C-terminal domain-containing protein</fullName>
    </recommendedName>
</protein>
<dbReference type="PIRSF" id="PIRSF038984">
    <property type="entry name" value="FAD_binding_protein"/>
    <property type="match status" value="1"/>
</dbReference>
<feature type="domain" description="FAD-dependent protein C-terminal" evidence="1">
    <location>
        <begin position="279"/>
        <end position="476"/>
    </location>
</feature>
<comment type="caution">
    <text evidence="2">The sequence shown here is derived from an EMBL/GenBank/DDBJ whole genome shotgun (WGS) entry which is preliminary data.</text>
</comment>
<name>A0A562J0V4_9FIRM</name>
<dbReference type="Gene3D" id="3.50.50.60">
    <property type="entry name" value="FAD/NAD(P)-binding domain"/>
    <property type="match status" value="2"/>
</dbReference>
<organism evidence="2 3">
    <name type="scientific">Sedimentibacter saalensis</name>
    <dbReference type="NCBI Taxonomy" id="130788"/>
    <lineage>
        <taxon>Bacteria</taxon>
        <taxon>Bacillati</taxon>
        <taxon>Bacillota</taxon>
        <taxon>Tissierellia</taxon>
        <taxon>Sedimentibacter</taxon>
    </lineage>
</organism>
<evidence type="ECO:0000313" key="3">
    <source>
        <dbReference type="Proteomes" id="UP000315343"/>
    </source>
</evidence>
<evidence type="ECO:0000259" key="1">
    <source>
        <dbReference type="Pfam" id="PF21688"/>
    </source>
</evidence>
<dbReference type="SUPFAM" id="SSF51905">
    <property type="entry name" value="FAD/NAD(P)-binding domain"/>
    <property type="match status" value="1"/>
</dbReference>
<dbReference type="OrthoDB" id="9772594at2"/>